<dbReference type="InterPro" id="IPR013083">
    <property type="entry name" value="Znf_RING/FYVE/PHD"/>
</dbReference>
<dbReference type="Proteomes" id="UP001153076">
    <property type="component" value="Unassembled WGS sequence"/>
</dbReference>
<keyword evidence="9" id="KW-0863">Zinc-finger</keyword>
<keyword evidence="5" id="KW-0694">RNA-binding</keyword>
<keyword evidence="8" id="KW-0687">Ribonucleoprotein</keyword>
<dbReference type="SUPFAM" id="SSF50182">
    <property type="entry name" value="Sm-like ribonucleoproteins"/>
    <property type="match status" value="1"/>
</dbReference>
<organism evidence="13 14">
    <name type="scientific">Carnegiea gigantea</name>
    <dbReference type="NCBI Taxonomy" id="171969"/>
    <lineage>
        <taxon>Eukaryota</taxon>
        <taxon>Viridiplantae</taxon>
        <taxon>Streptophyta</taxon>
        <taxon>Embryophyta</taxon>
        <taxon>Tracheophyta</taxon>
        <taxon>Spermatophyta</taxon>
        <taxon>Magnoliopsida</taxon>
        <taxon>eudicotyledons</taxon>
        <taxon>Gunneridae</taxon>
        <taxon>Pentapetalae</taxon>
        <taxon>Caryophyllales</taxon>
        <taxon>Cactineae</taxon>
        <taxon>Cactaceae</taxon>
        <taxon>Cactoideae</taxon>
        <taxon>Echinocereeae</taxon>
        <taxon>Carnegiea</taxon>
    </lineage>
</organism>
<keyword evidence="14" id="KW-1185">Reference proteome</keyword>
<feature type="transmembrane region" description="Helical" evidence="10">
    <location>
        <begin position="6"/>
        <end position="30"/>
    </location>
</feature>
<dbReference type="GO" id="GO:0005688">
    <property type="term" value="C:U6 snRNP"/>
    <property type="evidence" value="ECO:0007669"/>
    <property type="project" value="InterPro"/>
</dbReference>
<evidence type="ECO:0008006" key="15">
    <source>
        <dbReference type="Google" id="ProtNLM"/>
    </source>
</evidence>
<evidence type="ECO:0000256" key="10">
    <source>
        <dbReference type="SAM" id="Phobius"/>
    </source>
</evidence>
<dbReference type="InterPro" id="IPR001163">
    <property type="entry name" value="Sm_dom_euk/arc"/>
</dbReference>
<accession>A0A9Q1QCU8</accession>
<dbReference type="AlphaFoldDB" id="A0A9Q1QCU8"/>
<evidence type="ECO:0000313" key="13">
    <source>
        <dbReference type="EMBL" id="KAJ8436816.1"/>
    </source>
</evidence>
<dbReference type="InterPro" id="IPR044642">
    <property type="entry name" value="PTHR15588"/>
</dbReference>
<keyword evidence="3" id="KW-0507">mRNA processing</keyword>
<dbReference type="GO" id="GO:0003729">
    <property type="term" value="F:mRNA binding"/>
    <property type="evidence" value="ECO:0007669"/>
    <property type="project" value="TreeGrafter"/>
</dbReference>
<dbReference type="GO" id="GO:0000398">
    <property type="term" value="P:mRNA splicing, via spliceosome"/>
    <property type="evidence" value="ECO:0007669"/>
    <property type="project" value="InterPro"/>
</dbReference>
<evidence type="ECO:0000256" key="6">
    <source>
        <dbReference type="ARBA" id="ARBA00023187"/>
    </source>
</evidence>
<dbReference type="Gene3D" id="3.30.40.10">
    <property type="entry name" value="Zinc/RING finger domain, C3HC4 (zinc finger)"/>
    <property type="match status" value="1"/>
</dbReference>
<reference evidence="13" key="1">
    <citation type="submission" date="2022-04" db="EMBL/GenBank/DDBJ databases">
        <title>Carnegiea gigantea Genome sequencing and assembly v2.</title>
        <authorList>
            <person name="Copetti D."/>
            <person name="Sanderson M.J."/>
            <person name="Burquez A."/>
            <person name="Wojciechowski M.F."/>
        </authorList>
    </citation>
    <scope>NUCLEOTIDE SEQUENCE</scope>
    <source>
        <strain evidence="13">SGP5-SGP5p</strain>
        <tissue evidence="13">Aerial part</tissue>
    </source>
</reference>
<dbReference type="EMBL" id="JAKOGI010000328">
    <property type="protein sequence ID" value="KAJ8436816.1"/>
    <property type="molecule type" value="Genomic_DNA"/>
</dbReference>
<evidence type="ECO:0000256" key="5">
    <source>
        <dbReference type="ARBA" id="ARBA00022884"/>
    </source>
</evidence>
<dbReference type="Gene3D" id="2.30.30.100">
    <property type="match status" value="1"/>
</dbReference>
<dbReference type="SUPFAM" id="SSF57850">
    <property type="entry name" value="RING/U-box"/>
    <property type="match status" value="1"/>
</dbReference>
<feature type="domain" description="RING-type" evidence="11">
    <location>
        <begin position="78"/>
        <end position="128"/>
    </location>
</feature>
<evidence type="ECO:0000313" key="14">
    <source>
        <dbReference type="Proteomes" id="UP001153076"/>
    </source>
</evidence>
<dbReference type="SMART" id="SM00651">
    <property type="entry name" value="Sm"/>
    <property type="match status" value="1"/>
</dbReference>
<protein>
    <recommendedName>
        <fullName evidence="15">U6 snRNA-associated Sm-like protein LSm8</fullName>
    </recommendedName>
</protein>
<keyword evidence="6" id="KW-0508">mRNA splicing</keyword>
<comment type="caution">
    <text evidence="13">The sequence shown here is derived from an EMBL/GenBank/DDBJ whole genome shotgun (WGS) entry which is preliminary data.</text>
</comment>
<keyword evidence="7" id="KW-0539">Nucleus</keyword>
<proteinExistence type="inferred from homology"/>
<dbReference type="GO" id="GO:0071011">
    <property type="term" value="C:precatalytic spliceosome"/>
    <property type="evidence" value="ECO:0007669"/>
    <property type="project" value="TreeGrafter"/>
</dbReference>
<dbReference type="PROSITE" id="PS50089">
    <property type="entry name" value="ZF_RING_2"/>
    <property type="match status" value="1"/>
</dbReference>
<dbReference type="InterPro" id="IPR001841">
    <property type="entry name" value="Znf_RING"/>
</dbReference>
<keyword evidence="9" id="KW-0862">Zinc</keyword>
<keyword evidence="10" id="KW-0812">Transmembrane</keyword>
<dbReference type="GO" id="GO:0046540">
    <property type="term" value="C:U4/U6 x U5 tri-snRNP complex"/>
    <property type="evidence" value="ECO:0007669"/>
    <property type="project" value="InterPro"/>
</dbReference>
<comment type="similarity">
    <text evidence="2">Belongs to the snRNP Sm proteins family.</text>
</comment>
<evidence type="ECO:0000259" key="11">
    <source>
        <dbReference type="PROSITE" id="PS50089"/>
    </source>
</evidence>
<dbReference type="OrthoDB" id="10263346at2759"/>
<evidence type="ECO:0000256" key="9">
    <source>
        <dbReference type="PROSITE-ProRule" id="PRU00175"/>
    </source>
</evidence>
<dbReference type="CDD" id="cd01727">
    <property type="entry name" value="LSm8"/>
    <property type="match status" value="1"/>
</dbReference>
<sequence>MRSGPKLSAVALVVLEVVICLAIYFGCLYIRRRRELLRTHDEESSGLPRPSPEPGPIILILPYTALKGFFTPNTLLQCAACLNEFNDDDHDEAATPRCMIISKCGHVFHPACVGNNGCGLVGPCPGCRADLGQEREEELLVQVEEVVAERRCVSASPHPTFDFETLAPPPPSTAVLRRCKTPPPFYFVGFFSSVAKMSTGPGLEPLVDQMISVITNDGRNIVGILKGFDQATNIILDESHERVFSTKEGVQQIVLGLYIIRGDNISIIGELDEDLDAHIDLSQLRGHPLKPVIH</sequence>
<evidence type="ECO:0000256" key="7">
    <source>
        <dbReference type="ARBA" id="ARBA00023242"/>
    </source>
</evidence>
<evidence type="ECO:0000256" key="8">
    <source>
        <dbReference type="ARBA" id="ARBA00023274"/>
    </source>
</evidence>
<dbReference type="PANTHER" id="PTHR15588:SF9">
    <property type="entry name" value="U6 SNRNA-ASSOCIATED SM-LIKE PROTEIN LSM8"/>
    <property type="match status" value="1"/>
</dbReference>
<dbReference type="InterPro" id="IPR010920">
    <property type="entry name" value="LSM_dom_sf"/>
</dbReference>
<evidence type="ECO:0000256" key="3">
    <source>
        <dbReference type="ARBA" id="ARBA00022664"/>
    </source>
</evidence>
<feature type="domain" description="Sm" evidence="12">
    <location>
        <begin position="198"/>
        <end position="274"/>
    </location>
</feature>
<dbReference type="InterPro" id="IPR047575">
    <property type="entry name" value="Sm"/>
</dbReference>
<evidence type="ECO:0000256" key="1">
    <source>
        <dbReference type="ARBA" id="ARBA00004123"/>
    </source>
</evidence>
<dbReference type="GO" id="GO:0008270">
    <property type="term" value="F:zinc ion binding"/>
    <property type="evidence" value="ECO:0007669"/>
    <property type="project" value="UniProtKB-KW"/>
</dbReference>
<name>A0A9Q1QCU8_9CARY</name>
<keyword evidence="10" id="KW-0472">Membrane</keyword>
<keyword evidence="4" id="KW-0747">Spliceosome</keyword>
<keyword evidence="10" id="KW-1133">Transmembrane helix</keyword>
<evidence type="ECO:0000259" key="12">
    <source>
        <dbReference type="PROSITE" id="PS52002"/>
    </source>
</evidence>
<dbReference type="InterPro" id="IPR034103">
    <property type="entry name" value="Lsm8"/>
</dbReference>
<evidence type="ECO:0000256" key="2">
    <source>
        <dbReference type="ARBA" id="ARBA00006850"/>
    </source>
</evidence>
<evidence type="ECO:0000256" key="4">
    <source>
        <dbReference type="ARBA" id="ARBA00022728"/>
    </source>
</evidence>
<dbReference type="PROSITE" id="PS52002">
    <property type="entry name" value="SM"/>
    <property type="match status" value="1"/>
</dbReference>
<dbReference type="FunFam" id="2.30.30.100:FF:000035">
    <property type="entry name" value="U6 snRNA-associated Sm-like protein LSm8"/>
    <property type="match status" value="1"/>
</dbReference>
<dbReference type="PANTHER" id="PTHR15588">
    <property type="entry name" value="LSM1"/>
    <property type="match status" value="1"/>
</dbReference>
<dbReference type="Pfam" id="PF01423">
    <property type="entry name" value="LSM"/>
    <property type="match status" value="1"/>
</dbReference>
<gene>
    <name evidence="13" type="ORF">Cgig2_032044</name>
</gene>
<keyword evidence="9" id="KW-0479">Metal-binding</keyword>
<comment type="subcellular location">
    <subcellularLocation>
        <location evidence="1">Nucleus</location>
    </subcellularLocation>
</comment>